<name>A0A1C7PF12_9BACT</name>
<feature type="chain" id="PRO_5023483936" description="Aspartate 1-decarboxylase beta chain" evidence="9">
    <location>
        <begin position="1"/>
        <end position="24"/>
    </location>
</feature>
<evidence type="ECO:0000256" key="3">
    <source>
        <dbReference type="ARBA" id="ARBA00022793"/>
    </source>
</evidence>
<evidence type="ECO:0000256" key="8">
    <source>
        <dbReference type="ARBA" id="ARBA00023317"/>
    </source>
</evidence>
<dbReference type="KEGG" id="agl:PYTT_1407"/>
<dbReference type="HAMAP" id="MF_00446">
    <property type="entry name" value="PanD"/>
    <property type="match status" value="1"/>
</dbReference>
<keyword evidence="4 9" id="KW-0068">Autocatalytic cleavage</keyword>
<evidence type="ECO:0000256" key="5">
    <source>
        <dbReference type="ARBA" id="ARBA00023145"/>
    </source>
</evidence>
<reference evidence="11" key="1">
    <citation type="submission" date="2016-09" db="EMBL/GenBank/DDBJ databases">
        <authorList>
            <person name="Koehorst J."/>
        </authorList>
    </citation>
    <scope>NUCLEOTIDE SEQUENCE [LARGE SCALE GENOMIC DNA]</scope>
</reference>
<comment type="similarity">
    <text evidence="9">Belongs to the PanD family.</text>
</comment>
<protein>
    <recommendedName>
        <fullName evidence="9">Aspartate 1-decarboxylase</fullName>
        <ecNumber evidence="9">4.1.1.11</ecNumber>
    </recommendedName>
    <alternativeName>
        <fullName evidence="9">Aspartate alpha-decarboxylase</fullName>
    </alternativeName>
    <component>
        <recommendedName>
            <fullName evidence="9">Aspartate 1-decarboxylase beta chain</fullName>
        </recommendedName>
    </component>
    <component>
        <recommendedName>
            <fullName evidence="9">Aspartate 1-decarboxylase alpha chain</fullName>
        </recommendedName>
    </component>
</protein>
<dbReference type="EC" id="4.1.1.11" evidence="9"/>
<dbReference type="SUPFAM" id="SSF50692">
    <property type="entry name" value="ADC-like"/>
    <property type="match status" value="1"/>
</dbReference>
<sequence>MLVQQLKSKIHRAMITRGDVEYEGSIEIPQDLMEAANLWPGEKVLVASVTSGNRLETYALVGPPGTGNIIMNGGAAHLIKTGERVVIMSFAMDDKPIIPTKIVCNELNEIIS</sequence>
<comment type="pathway">
    <text evidence="9">Cofactor biosynthesis; (R)-pantothenate biosynthesis; beta-alanine from L-aspartate: step 1/1.</text>
</comment>
<dbReference type="AlphaFoldDB" id="A0A1C7PF12"/>
<dbReference type="Gene3D" id="2.40.40.20">
    <property type="match status" value="1"/>
</dbReference>
<feature type="binding site" evidence="9">
    <location>
        <begin position="73"/>
        <end position="75"/>
    </location>
    <ligand>
        <name>substrate</name>
    </ligand>
</feature>
<dbReference type="Pfam" id="PF02261">
    <property type="entry name" value="Asp_decarbox"/>
    <property type="match status" value="1"/>
</dbReference>
<dbReference type="OrthoDB" id="9803983at2"/>
<dbReference type="STRING" id="1679444.PYTT_1407"/>
<comment type="cofactor">
    <cofactor evidence="9">
        <name>pyruvate</name>
        <dbReference type="ChEBI" id="CHEBI:15361"/>
    </cofactor>
    <text evidence="9">Binds 1 pyruvoyl group covalently per subunit.</text>
</comment>
<feature type="chain" id="PRO_5023483935" description="Aspartate 1-decarboxylase alpha chain" evidence="9">
    <location>
        <begin position="25"/>
        <end position="112"/>
    </location>
</feature>
<dbReference type="GO" id="GO:0015940">
    <property type="term" value="P:pantothenate biosynthetic process"/>
    <property type="evidence" value="ECO:0007669"/>
    <property type="project" value="UniProtKB-UniRule"/>
</dbReference>
<evidence type="ECO:0000256" key="6">
    <source>
        <dbReference type="ARBA" id="ARBA00023239"/>
    </source>
</evidence>
<feature type="active site" description="Schiff-base intermediate with substrate; via pyruvic acid" evidence="9">
    <location>
        <position position="25"/>
    </location>
</feature>
<keyword evidence="7 9" id="KW-0704">Schiff base</keyword>
<dbReference type="CDD" id="cd06919">
    <property type="entry name" value="Asp_decarbox"/>
    <property type="match status" value="1"/>
</dbReference>
<keyword evidence="2 9" id="KW-0566">Pantothenate biosynthesis</keyword>
<keyword evidence="11" id="KW-1185">Reference proteome</keyword>
<dbReference type="InterPro" id="IPR009010">
    <property type="entry name" value="Asp_de-COase-like_dom_sf"/>
</dbReference>
<keyword evidence="1 9" id="KW-0963">Cytoplasm</keyword>
<dbReference type="EMBL" id="LT629973">
    <property type="protein sequence ID" value="SEH87887.1"/>
    <property type="molecule type" value="Genomic_DNA"/>
</dbReference>
<evidence type="ECO:0000313" key="11">
    <source>
        <dbReference type="Proteomes" id="UP000176204"/>
    </source>
</evidence>
<evidence type="ECO:0000256" key="9">
    <source>
        <dbReference type="HAMAP-Rule" id="MF_00446"/>
    </source>
</evidence>
<dbReference type="GO" id="GO:0006523">
    <property type="term" value="P:alanine biosynthetic process"/>
    <property type="evidence" value="ECO:0007669"/>
    <property type="project" value="InterPro"/>
</dbReference>
<feature type="modified residue" description="Pyruvic acid (Ser)" evidence="9">
    <location>
        <position position="25"/>
    </location>
</feature>
<dbReference type="GO" id="GO:0005829">
    <property type="term" value="C:cytosol"/>
    <property type="evidence" value="ECO:0007669"/>
    <property type="project" value="TreeGrafter"/>
</dbReference>
<evidence type="ECO:0000256" key="4">
    <source>
        <dbReference type="ARBA" id="ARBA00022813"/>
    </source>
</evidence>
<evidence type="ECO:0000313" key="10">
    <source>
        <dbReference type="EMBL" id="SEH87887.1"/>
    </source>
</evidence>
<dbReference type="Proteomes" id="UP000176204">
    <property type="component" value="Chromosome I"/>
</dbReference>
<keyword evidence="8 9" id="KW-0670">Pyruvate</keyword>
<dbReference type="PANTHER" id="PTHR21012:SF0">
    <property type="entry name" value="ASPARTATE 1-DECARBOXYLASE"/>
    <property type="match status" value="1"/>
</dbReference>
<proteinExistence type="inferred from homology"/>
<dbReference type="PANTHER" id="PTHR21012">
    <property type="entry name" value="ASPARTATE 1-DECARBOXYLASE"/>
    <property type="match status" value="1"/>
</dbReference>
<evidence type="ECO:0000256" key="7">
    <source>
        <dbReference type="ARBA" id="ARBA00023270"/>
    </source>
</evidence>
<feature type="binding site" evidence="9">
    <location>
        <position position="57"/>
    </location>
    <ligand>
        <name>substrate</name>
    </ligand>
</feature>
<keyword evidence="3 9" id="KW-0210">Decarboxylase</keyword>
<dbReference type="InterPro" id="IPR003190">
    <property type="entry name" value="Asp_decarbox"/>
</dbReference>
<evidence type="ECO:0000256" key="1">
    <source>
        <dbReference type="ARBA" id="ARBA00022490"/>
    </source>
</evidence>
<comment type="subcellular location">
    <subcellularLocation>
        <location evidence="9">Cytoplasm</location>
    </subcellularLocation>
</comment>
<feature type="active site" description="Proton donor" evidence="9">
    <location>
        <position position="58"/>
    </location>
</feature>
<comment type="PTM">
    <text evidence="9">Is synthesized initially as an inactive proenzyme, which is activated by self-cleavage at a specific serine bond to produce a beta-subunit with a hydroxyl group at its C-terminus and an alpha-subunit with a pyruvoyl group at its N-terminus.</text>
</comment>
<dbReference type="UniPathway" id="UPA00028">
    <property type="reaction ID" value="UER00002"/>
</dbReference>
<keyword evidence="6 9" id="KW-0456">Lyase</keyword>
<dbReference type="GO" id="GO:0004068">
    <property type="term" value="F:aspartate 1-decarboxylase activity"/>
    <property type="evidence" value="ECO:0007669"/>
    <property type="project" value="UniProtKB-UniRule"/>
</dbReference>
<comment type="function">
    <text evidence="9">Catalyzes the pyruvoyl-dependent decarboxylation of aspartate to produce beta-alanine.</text>
</comment>
<keyword evidence="5 9" id="KW-0865">Zymogen</keyword>
<comment type="catalytic activity">
    <reaction evidence="9">
        <text>L-aspartate + H(+) = beta-alanine + CO2</text>
        <dbReference type="Rhea" id="RHEA:19497"/>
        <dbReference type="ChEBI" id="CHEBI:15378"/>
        <dbReference type="ChEBI" id="CHEBI:16526"/>
        <dbReference type="ChEBI" id="CHEBI:29991"/>
        <dbReference type="ChEBI" id="CHEBI:57966"/>
        <dbReference type="EC" id="4.1.1.11"/>
    </reaction>
</comment>
<organism evidence="10 11">
    <name type="scientific">Akkermansia glycaniphila</name>
    <dbReference type="NCBI Taxonomy" id="1679444"/>
    <lineage>
        <taxon>Bacteria</taxon>
        <taxon>Pseudomonadati</taxon>
        <taxon>Verrucomicrobiota</taxon>
        <taxon>Verrucomicrobiia</taxon>
        <taxon>Verrucomicrobiales</taxon>
        <taxon>Akkermansiaceae</taxon>
        <taxon>Akkermansia</taxon>
    </lineage>
</organism>
<gene>
    <name evidence="9" type="primary">panD</name>
    <name evidence="10" type="ORF">PYTT_1407</name>
</gene>
<evidence type="ECO:0000256" key="2">
    <source>
        <dbReference type="ARBA" id="ARBA00022655"/>
    </source>
</evidence>
<comment type="subunit">
    <text evidence="9">Heterooctamer of four alpha and four beta subunits.</text>
</comment>
<dbReference type="RefSeq" id="WP_067771694.1">
    <property type="nucleotide sequence ID" value="NZ_JACVVN010000009.1"/>
</dbReference>
<accession>A0A1C7PF12</accession>